<dbReference type="InterPro" id="IPR011006">
    <property type="entry name" value="CheY-like_superfamily"/>
</dbReference>
<dbReference type="PANTHER" id="PTHR44520:SF2">
    <property type="entry name" value="RESPONSE REGULATOR RCP1"/>
    <property type="match status" value="1"/>
</dbReference>
<feature type="modified residue" description="4-aspartylphosphate" evidence="1">
    <location>
        <position position="65"/>
    </location>
</feature>
<accession>A0ABU7W9C8</accession>
<dbReference type="SUPFAM" id="SSF52172">
    <property type="entry name" value="CheY-like"/>
    <property type="match status" value="1"/>
</dbReference>
<protein>
    <submittedName>
        <fullName evidence="3">Response regulator</fullName>
    </submittedName>
</protein>
<reference evidence="3 4" key="1">
    <citation type="submission" date="2024-02" db="EMBL/GenBank/DDBJ databases">
        <title>Winogradskyella poriferorum JCM 12885.</title>
        <authorList>
            <person name="Zhang D.-F."/>
            <person name="Fu Z.-Y."/>
        </authorList>
    </citation>
    <scope>NUCLEOTIDE SEQUENCE [LARGE SCALE GENOMIC DNA]</scope>
    <source>
        <strain evidence="3 4">JCM 12885</strain>
    </source>
</reference>
<dbReference type="Gene3D" id="3.40.50.2300">
    <property type="match status" value="1"/>
</dbReference>
<evidence type="ECO:0000313" key="4">
    <source>
        <dbReference type="Proteomes" id="UP001356704"/>
    </source>
</evidence>
<dbReference type="PANTHER" id="PTHR44520">
    <property type="entry name" value="RESPONSE REGULATOR RCP1-RELATED"/>
    <property type="match status" value="1"/>
</dbReference>
<evidence type="ECO:0000313" key="3">
    <source>
        <dbReference type="EMBL" id="MEF3080093.1"/>
    </source>
</evidence>
<dbReference type="EMBL" id="JAZHOU010000005">
    <property type="protein sequence ID" value="MEF3080093.1"/>
    <property type="molecule type" value="Genomic_DNA"/>
</dbReference>
<keyword evidence="4" id="KW-1185">Reference proteome</keyword>
<dbReference type="RefSeq" id="WP_331810819.1">
    <property type="nucleotide sequence ID" value="NZ_JAZHOU010000005.1"/>
</dbReference>
<feature type="domain" description="Response regulatory" evidence="2">
    <location>
        <begin position="4"/>
        <end position="133"/>
    </location>
</feature>
<dbReference type="InterPro" id="IPR001789">
    <property type="entry name" value="Sig_transdc_resp-reg_receiver"/>
</dbReference>
<dbReference type="PROSITE" id="PS50110">
    <property type="entry name" value="RESPONSE_REGULATORY"/>
    <property type="match status" value="1"/>
</dbReference>
<sequence>MIKNVMIVDDNKVDLFVTKKIIEKCNPEIKTRNFTSGGSALYFLKLCQNNGESEILDIPDLILVDINMPQMDGFQFLENLKKLKLVKKSKVYMLTSSLYSEDISRATNDSFCSGYLCKPFTVEKFASLLEEHLSTKQYKKTS</sequence>
<comment type="caution">
    <text evidence="3">The sequence shown here is derived from an EMBL/GenBank/DDBJ whole genome shotgun (WGS) entry which is preliminary data.</text>
</comment>
<evidence type="ECO:0000259" key="2">
    <source>
        <dbReference type="PROSITE" id="PS50110"/>
    </source>
</evidence>
<keyword evidence="1" id="KW-0597">Phosphoprotein</keyword>
<dbReference type="Proteomes" id="UP001356704">
    <property type="component" value="Unassembled WGS sequence"/>
</dbReference>
<evidence type="ECO:0000256" key="1">
    <source>
        <dbReference type="PROSITE-ProRule" id="PRU00169"/>
    </source>
</evidence>
<proteinExistence type="predicted"/>
<dbReference type="InterPro" id="IPR052893">
    <property type="entry name" value="TCS_response_regulator"/>
</dbReference>
<name>A0ABU7W9C8_9FLAO</name>
<dbReference type="Pfam" id="PF00072">
    <property type="entry name" value="Response_reg"/>
    <property type="match status" value="1"/>
</dbReference>
<dbReference type="SMART" id="SM00448">
    <property type="entry name" value="REC"/>
    <property type="match status" value="1"/>
</dbReference>
<gene>
    <name evidence="3" type="ORF">V1468_13845</name>
</gene>
<organism evidence="3 4">
    <name type="scientific">Winogradskyella poriferorum</name>
    <dbReference type="NCBI Taxonomy" id="307627"/>
    <lineage>
        <taxon>Bacteria</taxon>
        <taxon>Pseudomonadati</taxon>
        <taxon>Bacteroidota</taxon>
        <taxon>Flavobacteriia</taxon>
        <taxon>Flavobacteriales</taxon>
        <taxon>Flavobacteriaceae</taxon>
        <taxon>Winogradskyella</taxon>
    </lineage>
</organism>